<evidence type="ECO:0000259" key="3">
    <source>
        <dbReference type="Pfam" id="PF19283"/>
    </source>
</evidence>
<dbReference type="GO" id="GO:0004252">
    <property type="term" value="F:serine-type endopeptidase activity"/>
    <property type="evidence" value="ECO:0007669"/>
    <property type="project" value="TreeGrafter"/>
</dbReference>
<dbReference type="Proteomes" id="UP001196413">
    <property type="component" value="Unassembled WGS sequence"/>
</dbReference>
<dbReference type="Pfam" id="PF19283">
    <property type="entry name" value="APEH_N"/>
    <property type="match status" value="1"/>
</dbReference>
<dbReference type="InterPro" id="IPR045550">
    <property type="entry name" value="AARE_N"/>
</dbReference>
<keyword evidence="2" id="KW-0378">Hydrolase</keyword>
<proteinExistence type="inferred from homology"/>
<reference evidence="4" key="1">
    <citation type="submission" date="2021-06" db="EMBL/GenBank/DDBJ databases">
        <title>Parelaphostrongylus tenuis whole genome reference sequence.</title>
        <authorList>
            <person name="Garwood T.J."/>
            <person name="Larsen P.A."/>
            <person name="Fountain-Jones N.M."/>
            <person name="Garbe J.R."/>
            <person name="Macchietto M.G."/>
            <person name="Kania S.A."/>
            <person name="Gerhold R.W."/>
            <person name="Richards J.E."/>
            <person name="Wolf T.M."/>
        </authorList>
    </citation>
    <scope>NUCLEOTIDE SEQUENCE</scope>
    <source>
        <strain evidence="4">MNPRO001-30</strain>
        <tissue evidence="4">Meninges</tissue>
    </source>
</reference>
<organism evidence="4 5">
    <name type="scientific">Parelaphostrongylus tenuis</name>
    <name type="common">Meningeal worm</name>
    <dbReference type="NCBI Taxonomy" id="148309"/>
    <lineage>
        <taxon>Eukaryota</taxon>
        <taxon>Metazoa</taxon>
        <taxon>Ecdysozoa</taxon>
        <taxon>Nematoda</taxon>
        <taxon>Chromadorea</taxon>
        <taxon>Rhabditida</taxon>
        <taxon>Rhabditina</taxon>
        <taxon>Rhabditomorpha</taxon>
        <taxon>Strongyloidea</taxon>
        <taxon>Metastrongylidae</taxon>
        <taxon>Parelaphostrongylus</taxon>
    </lineage>
</organism>
<comment type="similarity">
    <text evidence="1">Belongs to the peptidase S9C family.</text>
</comment>
<comment type="caution">
    <text evidence="4">The sequence shown here is derived from an EMBL/GenBank/DDBJ whole genome shotgun (WGS) entry which is preliminary data.</text>
</comment>
<evidence type="ECO:0000313" key="4">
    <source>
        <dbReference type="EMBL" id="KAJ1369081.1"/>
    </source>
</evidence>
<dbReference type="EMBL" id="JAHQIW010006403">
    <property type="protein sequence ID" value="KAJ1369081.1"/>
    <property type="molecule type" value="Genomic_DNA"/>
</dbReference>
<feature type="domain" description="Acylamino-acid-releasing enzyme N-terminal" evidence="3">
    <location>
        <begin position="75"/>
        <end position="253"/>
    </location>
</feature>
<accession>A0AAD5WGH7</accession>
<evidence type="ECO:0000256" key="1">
    <source>
        <dbReference type="ARBA" id="ARBA00010040"/>
    </source>
</evidence>
<evidence type="ECO:0000256" key="2">
    <source>
        <dbReference type="ARBA" id="ARBA00022801"/>
    </source>
</evidence>
<dbReference type="PANTHER" id="PTHR42776">
    <property type="entry name" value="SERINE PEPTIDASE S9 FAMILY MEMBER"/>
    <property type="match status" value="1"/>
</dbReference>
<gene>
    <name evidence="4" type="ORF">KIN20_030474</name>
</gene>
<dbReference type="PANTHER" id="PTHR42776:SF4">
    <property type="entry name" value="ACYLAMINO-ACID-RELEASING ENZYME"/>
    <property type="match status" value="1"/>
</dbReference>
<dbReference type="AlphaFoldDB" id="A0AAD5WGH7"/>
<name>A0AAD5WGH7_PARTN</name>
<sequence length="283" mass="31302">MASTVAAAAAELDVRALENLKDIYGDLAQIPVPSYGRIQCSGKFIQVSSVWDNPALSLKKTTRTQRSSVIEVFGEAEEMRVISTTSMPLTIFESQSVTYSPSNSMVAQLITVVDGKDKKQYLKVFDQNENIEVLFSDLSGQKKHGIVYGEGSAPFATLKFSHGEGHVLYCAERFTKTAQYFDADLEWDNDEKMIESKVGKKYELRQSWGESCPDVKQPVLCIVDISSGTVTVIDQIPCGISPSYAIWAPDDAGNCFLWSQAICHSDWVEQLAIIDRVLCTTTN</sequence>
<keyword evidence="5" id="KW-1185">Reference proteome</keyword>
<protein>
    <recommendedName>
        <fullName evidence="3">Acylamino-acid-releasing enzyme N-terminal domain-containing protein</fullName>
    </recommendedName>
</protein>
<evidence type="ECO:0000313" key="5">
    <source>
        <dbReference type="Proteomes" id="UP001196413"/>
    </source>
</evidence>